<dbReference type="SUPFAM" id="SSF53335">
    <property type="entry name" value="S-adenosyl-L-methionine-dependent methyltransferases"/>
    <property type="match status" value="1"/>
</dbReference>
<feature type="compositionally biased region" description="Basic residues" evidence="7">
    <location>
        <begin position="45"/>
        <end position="54"/>
    </location>
</feature>
<keyword evidence="3" id="KW-0808">Transferase</keyword>
<evidence type="ECO:0000313" key="9">
    <source>
        <dbReference type="Proteomes" id="UP001470230"/>
    </source>
</evidence>
<dbReference type="EMBL" id="JAPFFF010000008">
    <property type="protein sequence ID" value="KAK8884137.1"/>
    <property type="molecule type" value="Genomic_DNA"/>
</dbReference>
<evidence type="ECO:0000256" key="2">
    <source>
        <dbReference type="ARBA" id="ARBA00022603"/>
    </source>
</evidence>
<evidence type="ECO:0000256" key="4">
    <source>
        <dbReference type="ARBA" id="ARBA00022691"/>
    </source>
</evidence>
<keyword evidence="4" id="KW-0949">S-adenosyl-L-methionine</keyword>
<dbReference type="InterPro" id="IPR029063">
    <property type="entry name" value="SAM-dependent_MTases_sf"/>
</dbReference>
<dbReference type="Proteomes" id="UP001470230">
    <property type="component" value="Unassembled WGS sequence"/>
</dbReference>
<comment type="similarity">
    <text evidence="6">Belongs to the MT-A70-like family.</text>
</comment>
<evidence type="ECO:0000313" key="8">
    <source>
        <dbReference type="EMBL" id="KAK8884137.1"/>
    </source>
</evidence>
<dbReference type="EC" id="2.1.1.348" evidence="1"/>
<dbReference type="PROSITE" id="PS00092">
    <property type="entry name" value="N6_MTASE"/>
    <property type="match status" value="1"/>
</dbReference>
<dbReference type="PANTHER" id="PTHR12829">
    <property type="entry name" value="N6-ADENOSINE-METHYLTRANSFERASE"/>
    <property type="match status" value="1"/>
</dbReference>
<feature type="compositionally biased region" description="Acidic residues" evidence="7">
    <location>
        <begin position="15"/>
        <end position="38"/>
    </location>
</feature>
<evidence type="ECO:0000256" key="1">
    <source>
        <dbReference type="ARBA" id="ARBA00012160"/>
    </source>
</evidence>
<accession>A0ABR2JZ56</accession>
<reference evidence="8 9" key="1">
    <citation type="submission" date="2024-04" db="EMBL/GenBank/DDBJ databases">
        <title>Tritrichomonas musculus Genome.</title>
        <authorList>
            <person name="Alves-Ferreira E."/>
            <person name="Grigg M."/>
            <person name="Lorenzi H."/>
            <person name="Galac M."/>
        </authorList>
    </citation>
    <scope>NUCLEOTIDE SEQUENCE [LARGE SCALE GENOMIC DNA]</scope>
    <source>
        <strain evidence="8 9">EAF2021</strain>
    </source>
</reference>
<dbReference type="PROSITE" id="PS51143">
    <property type="entry name" value="MT_A70"/>
    <property type="match status" value="1"/>
</dbReference>
<evidence type="ECO:0000256" key="6">
    <source>
        <dbReference type="PROSITE-ProRule" id="PRU00489"/>
    </source>
</evidence>
<organism evidence="8 9">
    <name type="scientific">Tritrichomonas musculus</name>
    <dbReference type="NCBI Taxonomy" id="1915356"/>
    <lineage>
        <taxon>Eukaryota</taxon>
        <taxon>Metamonada</taxon>
        <taxon>Parabasalia</taxon>
        <taxon>Tritrichomonadida</taxon>
        <taxon>Tritrichomonadidae</taxon>
        <taxon>Tritrichomonas</taxon>
    </lineage>
</organism>
<feature type="region of interest" description="Disordered" evidence="7">
    <location>
        <begin position="1"/>
        <end position="82"/>
    </location>
</feature>
<comment type="caution">
    <text evidence="8">The sequence shown here is derived from an EMBL/GenBank/DDBJ whole genome shotgun (WGS) entry which is preliminary data.</text>
</comment>
<keyword evidence="2" id="KW-0489">Methyltransferase</keyword>
<protein>
    <recommendedName>
        <fullName evidence="1">mRNA m(6)A methyltransferase</fullName>
        <ecNumber evidence="1">2.1.1.348</ecNumber>
    </recommendedName>
</protein>
<evidence type="ECO:0000256" key="7">
    <source>
        <dbReference type="SAM" id="MobiDB-lite"/>
    </source>
</evidence>
<proteinExistence type="inferred from homology"/>
<dbReference type="Gene3D" id="3.40.50.150">
    <property type="entry name" value="Vaccinia Virus protein VP39"/>
    <property type="match status" value="1"/>
</dbReference>
<dbReference type="PANTHER" id="PTHR12829:SF7">
    <property type="entry name" value="N6-ADENOSINE-METHYLTRANSFERASE CATALYTIC SUBUNIT"/>
    <property type="match status" value="1"/>
</dbReference>
<dbReference type="InterPro" id="IPR002052">
    <property type="entry name" value="DNA_methylase_N6_adenine_CS"/>
</dbReference>
<dbReference type="Pfam" id="PF05063">
    <property type="entry name" value="MT-A70"/>
    <property type="match status" value="1"/>
</dbReference>
<sequence>MSTRKKKQSGSYADYSDEDDSFDANEFEPSESDSDSDYVFEGNSKKKSQKKGQKNQKNQFSRSRSYGSRQGVKSTVRKRNMSGAMSLNLAPKVFCDIPKDDLNHDPSGDSCRFVEFEKIGKNVLQTEKYLLPNEKGVLTFLPNFEAGNPNHLDYFGFSSKLQKTELRSIKPMTDDQLREQLEMATAELNSIPPTKQATTISIPGFPTYLTDSIAINGDVRELDWKKLGQIQKFDVILMDPPWQIAVANVTRGVNIAYEQLATPDIAAMPLQYVQDNGFLFMWVIASQLMNGIKMMRDWGYKVVQTINWVKVSRTGRYMPSHGYYFQHNKETLLVGMKGEMPEELNADAFKSLIVAPREVRQSQKPEEMYKIIEEMFPGMMYLEVFARSHNLREGWVSIGIELPT</sequence>
<evidence type="ECO:0000256" key="3">
    <source>
        <dbReference type="ARBA" id="ARBA00022679"/>
    </source>
</evidence>
<feature type="compositionally biased region" description="Polar residues" evidence="7">
    <location>
        <begin position="60"/>
        <end position="73"/>
    </location>
</feature>
<name>A0ABR2JZ56_9EUKA</name>
<comment type="catalytic activity">
    <reaction evidence="5">
        <text>an adenosine in mRNA + S-adenosyl-L-methionine = an N(6)-methyladenosine in mRNA + S-adenosyl-L-homocysteine + H(+)</text>
        <dbReference type="Rhea" id="RHEA:55584"/>
        <dbReference type="Rhea" id="RHEA-COMP:12414"/>
        <dbReference type="Rhea" id="RHEA-COMP:12417"/>
        <dbReference type="ChEBI" id="CHEBI:15378"/>
        <dbReference type="ChEBI" id="CHEBI:57856"/>
        <dbReference type="ChEBI" id="CHEBI:59789"/>
        <dbReference type="ChEBI" id="CHEBI:74411"/>
        <dbReference type="ChEBI" id="CHEBI:74449"/>
        <dbReference type="EC" id="2.1.1.348"/>
    </reaction>
</comment>
<dbReference type="InterPro" id="IPR007757">
    <property type="entry name" value="MT-A70-like"/>
</dbReference>
<keyword evidence="9" id="KW-1185">Reference proteome</keyword>
<gene>
    <name evidence="8" type="ORF">M9Y10_043243</name>
</gene>
<evidence type="ECO:0000256" key="5">
    <source>
        <dbReference type="ARBA" id="ARBA00048957"/>
    </source>
</evidence>